<evidence type="ECO:0000256" key="3">
    <source>
        <dbReference type="ARBA" id="ARBA00022475"/>
    </source>
</evidence>
<dbReference type="GO" id="GO:0009103">
    <property type="term" value="P:lipopolysaccharide biosynthetic process"/>
    <property type="evidence" value="ECO:0007669"/>
    <property type="project" value="UniProtKB-KW"/>
</dbReference>
<keyword evidence="3" id="KW-1003">Cell membrane</keyword>
<evidence type="ECO:0000313" key="14">
    <source>
        <dbReference type="EMBL" id="RTR36415.1"/>
    </source>
</evidence>
<dbReference type="RefSeq" id="WP_126405738.1">
    <property type="nucleotide sequence ID" value="NZ_RXNT01000001.1"/>
</dbReference>
<proteinExistence type="inferred from homology"/>
<evidence type="ECO:0000259" key="13">
    <source>
        <dbReference type="Pfam" id="PF00892"/>
    </source>
</evidence>
<feature type="transmembrane region" description="Helical" evidence="12">
    <location>
        <begin position="97"/>
        <end position="114"/>
    </location>
</feature>
<dbReference type="InterPro" id="IPR037185">
    <property type="entry name" value="EmrE-like"/>
</dbReference>
<dbReference type="PANTHER" id="PTHR30561">
    <property type="entry name" value="SMR FAMILY PROTON-DEPENDENT DRUG EFFLUX TRANSPORTER SUGE"/>
    <property type="match status" value="1"/>
</dbReference>
<keyword evidence="5" id="KW-0997">Cell inner membrane</keyword>
<dbReference type="GO" id="GO:0022857">
    <property type="term" value="F:transmembrane transporter activity"/>
    <property type="evidence" value="ECO:0007669"/>
    <property type="project" value="InterPro"/>
</dbReference>
<keyword evidence="15" id="KW-1185">Reference proteome</keyword>
<sequence length="115" mass="13258">MKYLLIILNICFLVFGQTAWKLGLENLQLQGSVFQKFFQIIFSPLIIMGFVLYALATVIWMYLLSKLPLSFLYPLQSLAYVLALIISFYLFKENIPITRWIGTGVILIGVYLIVK</sequence>
<feature type="transmembrane region" description="Helical" evidence="12">
    <location>
        <begin position="71"/>
        <end position="91"/>
    </location>
</feature>
<accession>A0A431WMC6</accession>
<feature type="domain" description="EamA" evidence="13">
    <location>
        <begin position="37"/>
        <end position="114"/>
    </location>
</feature>
<evidence type="ECO:0000256" key="2">
    <source>
        <dbReference type="ARBA" id="ARBA00007362"/>
    </source>
</evidence>
<comment type="similarity">
    <text evidence="2">Belongs to the EamA transporter family.</text>
</comment>
<dbReference type="AlphaFoldDB" id="A0A431WMC6"/>
<evidence type="ECO:0000256" key="10">
    <source>
        <dbReference type="ARBA" id="ARBA00023098"/>
    </source>
</evidence>
<comment type="caution">
    <text evidence="14">The sequence shown here is derived from an EMBL/GenBank/DDBJ whole genome shotgun (WGS) entry which is preliminary data.</text>
</comment>
<evidence type="ECO:0000256" key="8">
    <source>
        <dbReference type="ARBA" id="ARBA00022985"/>
    </source>
</evidence>
<protein>
    <recommendedName>
        <fullName evidence="13">EamA domain-containing protein</fullName>
    </recommendedName>
</protein>
<evidence type="ECO:0000256" key="11">
    <source>
        <dbReference type="ARBA" id="ARBA00023136"/>
    </source>
</evidence>
<evidence type="ECO:0000313" key="15">
    <source>
        <dbReference type="Proteomes" id="UP000271374"/>
    </source>
</evidence>
<dbReference type="GO" id="GO:0005886">
    <property type="term" value="C:plasma membrane"/>
    <property type="evidence" value="ECO:0007669"/>
    <property type="project" value="UniProtKB-SubCell"/>
</dbReference>
<evidence type="ECO:0000256" key="7">
    <source>
        <dbReference type="ARBA" id="ARBA00022692"/>
    </source>
</evidence>
<gene>
    <name evidence="14" type="ORF">EKG37_02340</name>
</gene>
<dbReference type="SUPFAM" id="SSF103481">
    <property type="entry name" value="Multidrug resistance efflux transporter EmrE"/>
    <property type="match status" value="1"/>
</dbReference>
<dbReference type="Gene3D" id="1.10.3730.20">
    <property type="match status" value="1"/>
</dbReference>
<dbReference type="InterPro" id="IPR000390">
    <property type="entry name" value="Small_drug/metabolite_transptr"/>
</dbReference>
<evidence type="ECO:0000256" key="5">
    <source>
        <dbReference type="ARBA" id="ARBA00022519"/>
    </source>
</evidence>
<dbReference type="OrthoDB" id="513492at2"/>
<evidence type="ECO:0000256" key="1">
    <source>
        <dbReference type="ARBA" id="ARBA00004651"/>
    </source>
</evidence>
<name>A0A431WMC6_9BACI</name>
<evidence type="ECO:0000256" key="6">
    <source>
        <dbReference type="ARBA" id="ARBA00022556"/>
    </source>
</evidence>
<evidence type="ECO:0000256" key="9">
    <source>
        <dbReference type="ARBA" id="ARBA00022989"/>
    </source>
</evidence>
<dbReference type="EMBL" id="RXNT01000001">
    <property type="protein sequence ID" value="RTR36415.1"/>
    <property type="molecule type" value="Genomic_DNA"/>
</dbReference>
<keyword evidence="6" id="KW-0441">Lipid A biosynthesis</keyword>
<keyword evidence="10" id="KW-0443">Lipid metabolism</keyword>
<keyword evidence="9 12" id="KW-1133">Transmembrane helix</keyword>
<keyword evidence="7 12" id="KW-0812">Transmembrane</keyword>
<evidence type="ECO:0000256" key="4">
    <source>
        <dbReference type="ARBA" id="ARBA00022516"/>
    </source>
</evidence>
<keyword evidence="8" id="KW-0448">Lipopolysaccharide biosynthesis</keyword>
<keyword evidence="4" id="KW-0444">Lipid biosynthesis</keyword>
<organism evidence="14 15">
    <name type="scientific">Bacillus yapensis</name>
    <dbReference type="NCBI Taxonomy" id="2492960"/>
    <lineage>
        <taxon>Bacteria</taxon>
        <taxon>Bacillati</taxon>
        <taxon>Bacillota</taxon>
        <taxon>Bacilli</taxon>
        <taxon>Bacillales</taxon>
        <taxon>Bacillaceae</taxon>
        <taxon>Bacillus</taxon>
    </lineage>
</organism>
<keyword evidence="11 12" id="KW-0472">Membrane</keyword>
<feature type="transmembrane region" description="Helical" evidence="12">
    <location>
        <begin position="40"/>
        <end position="64"/>
    </location>
</feature>
<comment type="subcellular location">
    <subcellularLocation>
        <location evidence="1">Cell membrane</location>
        <topology evidence="1">Multi-pass membrane protein</topology>
    </subcellularLocation>
</comment>
<dbReference type="InterPro" id="IPR000620">
    <property type="entry name" value="EamA_dom"/>
</dbReference>
<evidence type="ECO:0000256" key="12">
    <source>
        <dbReference type="SAM" id="Phobius"/>
    </source>
</evidence>
<dbReference type="PANTHER" id="PTHR30561:SF9">
    <property type="entry name" value="4-AMINO-4-DEOXY-L-ARABINOSE-PHOSPHOUNDECAPRENOL FLIPPASE SUBUNIT ARNF-RELATED"/>
    <property type="match status" value="1"/>
</dbReference>
<dbReference type="Proteomes" id="UP000271374">
    <property type="component" value="Unassembled WGS sequence"/>
</dbReference>
<reference evidence="14 15" key="1">
    <citation type="submission" date="2018-12" db="EMBL/GenBank/DDBJ databases">
        <title>Bacillus yapensis draft genome sequence.</title>
        <authorList>
            <person name="Yu L."/>
            <person name="Xu X."/>
            <person name="Tang X."/>
        </authorList>
    </citation>
    <scope>NUCLEOTIDE SEQUENCE [LARGE SCALE GENOMIC DNA]</scope>
    <source>
        <strain evidence="14 15">XXST-01</strain>
    </source>
</reference>
<dbReference type="Pfam" id="PF00892">
    <property type="entry name" value="EamA"/>
    <property type="match status" value="1"/>
</dbReference>